<reference evidence="1 2" key="1">
    <citation type="submission" date="2014-06" db="EMBL/GenBank/DDBJ databases">
        <title>Evolutionary Origins and Diversification of the Mycorrhizal Mutualists.</title>
        <authorList>
            <consortium name="DOE Joint Genome Institute"/>
            <consortium name="Mycorrhizal Genomics Consortium"/>
            <person name="Kohler A."/>
            <person name="Kuo A."/>
            <person name="Nagy L.G."/>
            <person name="Floudas D."/>
            <person name="Copeland A."/>
            <person name="Barry K.W."/>
            <person name="Cichocki N."/>
            <person name="Veneault-Fourrey C."/>
            <person name="LaButti K."/>
            <person name="Lindquist E.A."/>
            <person name="Lipzen A."/>
            <person name="Lundell T."/>
            <person name="Morin E."/>
            <person name="Murat C."/>
            <person name="Riley R."/>
            <person name="Ohm R."/>
            <person name="Sun H."/>
            <person name="Tunlid A."/>
            <person name="Henrissat B."/>
            <person name="Grigoriev I.V."/>
            <person name="Hibbett D.S."/>
            <person name="Martin F."/>
        </authorList>
    </citation>
    <scope>NUCLEOTIDE SEQUENCE [LARGE SCALE GENOMIC DNA]</scope>
    <source>
        <strain evidence="1 2">SS14</strain>
    </source>
</reference>
<dbReference type="HOGENOM" id="CLU_093574_0_0_1"/>
<keyword evidence="2" id="KW-1185">Reference proteome</keyword>
<organism evidence="1 2">
    <name type="scientific">Sphaerobolus stellatus (strain SS14)</name>
    <dbReference type="NCBI Taxonomy" id="990650"/>
    <lineage>
        <taxon>Eukaryota</taxon>
        <taxon>Fungi</taxon>
        <taxon>Dikarya</taxon>
        <taxon>Basidiomycota</taxon>
        <taxon>Agaricomycotina</taxon>
        <taxon>Agaricomycetes</taxon>
        <taxon>Phallomycetidae</taxon>
        <taxon>Geastrales</taxon>
        <taxon>Sphaerobolaceae</taxon>
        <taxon>Sphaerobolus</taxon>
    </lineage>
</organism>
<dbReference type="AlphaFoldDB" id="A0A0C9TEI4"/>
<accession>A0A0C9TEI4</accession>
<evidence type="ECO:0000313" key="2">
    <source>
        <dbReference type="Proteomes" id="UP000054279"/>
    </source>
</evidence>
<dbReference type="Proteomes" id="UP000054279">
    <property type="component" value="Unassembled WGS sequence"/>
</dbReference>
<sequence>MHASVADVVRVRYWTMNLNMRNPTTVNIPSFIHLGVAGQATLGPGFPHYDMKWNLLATAPSFSRLDYATKFCIWMRVRRGAKIVFILDSEVLSADIDFTKRKSIYFVMEEGAVLTLPPGVPRAVFSITDSLAEGGHYFLLSALEASYAFGLRQRIQEIQLAIKIPYCGLKFEIREFPTASQLAALVCMTVHALALEPITEVIPECPYSVYLMRDESRKNAMQLLGYFEELREPICLCEESIKKSLKGGSMEKKSNLNRWF</sequence>
<proteinExistence type="predicted"/>
<evidence type="ECO:0000313" key="1">
    <source>
        <dbReference type="EMBL" id="KIJ27713.1"/>
    </source>
</evidence>
<gene>
    <name evidence="1" type="ORF">M422DRAFT_271071</name>
</gene>
<name>A0A0C9TEI4_SPHS4</name>
<protein>
    <submittedName>
        <fullName evidence="1">Uncharacterized protein</fullName>
    </submittedName>
</protein>
<dbReference type="EMBL" id="KN837326">
    <property type="protein sequence ID" value="KIJ27713.1"/>
    <property type="molecule type" value="Genomic_DNA"/>
</dbReference>